<dbReference type="InterPro" id="IPR010982">
    <property type="entry name" value="Lambda_DNA-bd_dom_sf"/>
</dbReference>
<dbReference type="SUPFAM" id="SSF47413">
    <property type="entry name" value="lambda repressor-like DNA-binding domains"/>
    <property type="match status" value="1"/>
</dbReference>
<comment type="caution">
    <text evidence="2">The sequence shown here is derived from an EMBL/GenBank/DDBJ whole genome shotgun (WGS) entry which is preliminary data.</text>
</comment>
<evidence type="ECO:0000259" key="1">
    <source>
        <dbReference type="Pfam" id="PF13443"/>
    </source>
</evidence>
<sequence length="74" mass="8639">MFDKKKFKAQVIMSGKTMQQVADLLEINQATLYRKVNGSSDFYRGEIQLLCDYLNIEDPSEIFFTPKITQTQNR</sequence>
<feature type="domain" description="HTH cro/C1-type" evidence="1">
    <location>
        <begin position="16"/>
        <end position="63"/>
    </location>
</feature>
<dbReference type="InterPro" id="IPR001387">
    <property type="entry name" value="Cro/C1-type_HTH"/>
</dbReference>
<protein>
    <submittedName>
        <fullName evidence="2">Helix-turn-helix domain-containing protein</fullName>
    </submittedName>
</protein>
<evidence type="ECO:0000313" key="3">
    <source>
        <dbReference type="Proteomes" id="UP001589738"/>
    </source>
</evidence>
<dbReference type="Gene3D" id="1.10.10.60">
    <property type="entry name" value="Homeodomain-like"/>
    <property type="match status" value="1"/>
</dbReference>
<reference evidence="2 3" key="1">
    <citation type="submission" date="2024-09" db="EMBL/GenBank/DDBJ databases">
        <authorList>
            <person name="Sun Q."/>
            <person name="Mori K."/>
        </authorList>
    </citation>
    <scope>NUCLEOTIDE SEQUENCE [LARGE SCALE GENOMIC DNA]</scope>
    <source>
        <strain evidence="2 3">CGMCC 1.9126</strain>
    </source>
</reference>
<dbReference type="EMBL" id="JBHLUU010000030">
    <property type="protein sequence ID" value="MFC0475620.1"/>
    <property type="molecule type" value="Genomic_DNA"/>
</dbReference>
<proteinExistence type="predicted"/>
<dbReference type="Proteomes" id="UP001589738">
    <property type="component" value="Unassembled WGS sequence"/>
</dbReference>
<dbReference type="RefSeq" id="WP_160547846.1">
    <property type="nucleotide sequence ID" value="NZ_JBHLUU010000030.1"/>
</dbReference>
<gene>
    <name evidence="2" type="ORF">ACFFHF_10220</name>
</gene>
<accession>A0ABV6KQN7</accession>
<keyword evidence="3" id="KW-1185">Reference proteome</keyword>
<organism evidence="2 3">
    <name type="scientific">Robertmurraya beringensis</name>
    <dbReference type="NCBI Taxonomy" id="641660"/>
    <lineage>
        <taxon>Bacteria</taxon>
        <taxon>Bacillati</taxon>
        <taxon>Bacillota</taxon>
        <taxon>Bacilli</taxon>
        <taxon>Bacillales</taxon>
        <taxon>Bacillaceae</taxon>
        <taxon>Robertmurraya</taxon>
    </lineage>
</organism>
<evidence type="ECO:0000313" key="2">
    <source>
        <dbReference type="EMBL" id="MFC0475620.1"/>
    </source>
</evidence>
<name>A0ABV6KQN7_9BACI</name>
<dbReference type="Pfam" id="PF13443">
    <property type="entry name" value="HTH_26"/>
    <property type="match status" value="1"/>
</dbReference>